<dbReference type="Proteomes" id="UP001597476">
    <property type="component" value="Unassembled WGS sequence"/>
</dbReference>
<name>A0ABW5TCI0_9FLAO</name>
<evidence type="ECO:0000256" key="1">
    <source>
        <dbReference type="ARBA" id="ARBA00022649"/>
    </source>
</evidence>
<dbReference type="InterPro" id="IPR007712">
    <property type="entry name" value="RelE/ParE_toxin"/>
</dbReference>
<protein>
    <submittedName>
        <fullName evidence="2">Type II toxin-antitoxin system RelE/ParE family toxin</fullName>
    </submittedName>
</protein>
<gene>
    <name evidence="2" type="ORF">ACFSR8_12220</name>
</gene>
<sequence>MVENYEITDEADRELDKAICYFKFLGKEEEFLDDFLAQIELVIKMPQAFQIKYKNVRIVPLNYFNYAIHYAVFEKTVFVLRIINQSQHY</sequence>
<reference evidence="3" key="1">
    <citation type="journal article" date="2019" name="Int. J. Syst. Evol. Microbiol.">
        <title>The Global Catalogue of Microorganisms (GCM) 10K type strain sequencing project: providing services to taxonomists for standard genome sequencing and annotation.</title>
        <authorList>
            <consortium name="The Broad Institute Genomics Platform"/>
            <consortium name="The Broad Institute Genome Sequencing Center for Infectious Disease"/>
            <person name="Wu L."/>
            <person name="Ma J."/>
        </authorList>
    </citation>
    <scope>NUCLEOTIDE SEQUENCE [LARGE SCALE GENOMIC DNA]</scope>
    <source>
        <strain evidence="3">KCTC 42398</strain>
    </source>
</reference>
<accession>A0ABW5TCI0</accession>
<keyword evidence="1" id="KW-1277">Toxin-antitoxin system</keyword>
<dbReference type="EMBL" id="JBHULY010000026">
    <property type="protein sequence ID" value="MFD2726982.1"/>
    <property type="molecule type" value="Genomic_DNA"/>
</dbReference>
<evidence type="ECO:0000313" key="2">
    <source>
        <dbReference type="EMBL" id="MFD2726982.1"/>
    </source>
</evidence>
<dbReference type="Pfam" id="PF05016">
    <property type="entry name" value="ParE_toxin"/>
    <property type="match status" value="1"/>
</dbReference>
<evidence type="ECO:0000313" key="3">
    <source>
        <dbReference type="Proteomes" id="UP001597476"/>
    </source>
</evidence>
<organism evidence="2 3">
    <name type="scientific">Hyunsoonleella rubra</name>
    <dbReference type="NCBI Taxonomy" id="1737062"/>
    <lineage>
        <taxon>Bacteria</taxon>
        <taxon>Pseudomonadati</taxon>
        <taxon>Bacteroidota</taxon>
        <taxon>Flavobacteriia</taxon>
        <taxon>Flavobacteriales</taxon>
        <taxon>Flavobacteriaceae</taxon>
    </lineage>
</organism>
<dbReference type="RefSeq" id="WP_380292422.1">
    <property type="nucleotide sequence ID" value="NZ_JBHULY010000026.1"/>
</dbReference>
<comment type="caution">
    <text evidence="2">The sequence shown here is derived from an EMBL/GenBank/DDBJ whole genome shotgun (WGS) entry which is preliminary data.</text>
</comment>
<proteinExistence type="predicted"/>
<keyword evidence="3" id="KW-1185">Reference proteome</keyword>
<dbReference type="Gene3D" id="3.30.2310.20">
    <property type="entry name" value="RelE-like"/>
    <property type="match status" value="1"/>
</dbReference>
<dbReference type="InterPro" id="IPR035093">
    <property type="entry name" value="RelE/ParE_toxin_dom_sf"/>
</dbReference>